<dbReference type="InterPro" id="IPR000160">
    <property type="entry name" value="GGDEF_dom"/>
</dbReference>
<accession>A0ABT1H7L6</accession>
<dbReference type="PROSITE" id="PS50887">
    <property type="entry name" value="GGDEF"/>
    <property type="match status" value="1"/>
</dbReference>
<keyword evidence="4" id="KW-1185">Reference proteome</keyword>
<comment type="caution">
    <text evidence="3">The sequence shown here is derived from an EMBL/GenBank/DDBJ whole genome shotgun (WGS) entry which is preliminary data.</text>
</comment>
<feature type="transmembrane region" description="Helical" evidence="1">
    <location>
        <begin position="120"/>
        <end position="136"/>
    </location>
</feature>
<feature type="transmembrane region" description="Helical" evidence="1">
    <location>
        <begin position="67"/>
        <end position="86"/>
    </location>
</feature>
<feature type="transmembrane region" description="Helical" evidence="1">
    <location>
        <begin position="37"/>
        <end position="61"/>
    </location>
</feature>
<dbReference type="InterPro" id="IPR029787">
    <property type="entry name" value="Nucleotide_cyclase"/>
</dbReference>
<evidence type="ECO:0000256" key="1">
    <source>
        <dbReference type="SAM" id="Phobius"/>
    </source>
</evidence>
<dbReference type="Gene3D" id="3.30.70.270">
    <property type="match status" value="1"/>
</dbReference>
<evidence type="ECO:0000313" key="4">
    <source>
        <dbReference type="Proteomes" id="UP001205740"/>
    </source>
</evidence>
<feature type="domain" description="GGDEF" evidence="2">
    <location>
        <begin position="230"/>
        <end position="364"/>
    </location>
</feature>
<dbReference type="PANTHER" id="PTHR45138:SF9">
    <property type="entry name" value="DIGUANYLATE CYCLASE DGCM-RELATED"/>
    <property type="match status" value="1"/>
</dbReference>
<dbReference type="SMART" id="SM00267">
    <property type="entry name" value="GGDEF"/>
    <property type="match status" value="1"/>
</dbReference>
<dbReference type="SUPFAM" id="SSF55073">
    <property type="entry name" value="Nucleotide cyclase"/>
    <property type="match status" value="1"/>
</dbReference>
<keyword evidence="1" id="KW-1133">Transmembrane helix</keyword>
<dbReference type="PANTHER" id="PTHR45138">
    <property type="entry name" value="REGULATORY COMPONENTS OF SENSORY TRANSDUCTION SYSTEM"/>
    <property type="match status" value="1"/>
</dbReference>
<dbReference type="EMBL" id="JAMTCG010000005">
    <property type="protein sequence ID" value="MCP2161887.1"/>
    <property type="molecule type" value="Genomic_DNA"/>
</dbReference>
<dbReference type="Pfam" id="PF00990">
    <property type="entry name" value="GGDEF"/>
    <property type="match status" value="1"/>
</dbReference>
<feature type="transmembrane region" description="Helical" evidence="1">
    <location>
        <begin position="93"/>
        <end position="114"/>
    </location>
</feature>
<name>A0ABT1H7L6_9NOCA</name>
<evidence type="ECO:0000313" key="3">
    <source>
        <dbReference type="EMBL" id="MCP2161887.1"/>
    </source>
</evidence>
<organism evidence="3 4">
    <name type="scientific">Williamsia serinedens</name>
    <dbReference type="NCBI Taxonomy" id="391736"/>
    <lineage>
        <taxon>Bacteria</taxon>
        <taxon>Bacillati</taxon>
        <taxon>Actinomycetota</taxon>
        <taxon>Actinomycetes</taxon>
        <taxon>Mycobacteriales</taxon>
        <taxon>Nocardiaceae</taxon>
        <taxon>Williamsia</taxon>
    </lineage>
</organism>
<dbReference type="RefSeq" id="WP_253655457.1">
    <property type="nucleotide sequence ID" value="NZ_BAAAOE010000001.1"/>
</dbReference>
<gene>
    <name evidence="3" type="ORF">LX12_003086</name>
</gene>
<dbReference type="InterPro" id="IPR050469">
    <property type="entry name" value="Diguanylate_Cyclase"/>
</dbReference>
<dbReference type="Proteomes" id="UP001205740">
    <property type="component" value="Unassembled WGS sequence"/>
</dbReference>
<dbReference type="NCBIfam" id="TIGR00254">
    <property type="entry name" value="GGDEF"/>
    <property type="match status" value="1"/>
</dbReference>
<feature type="transmembrane region" description="Helical" evidence="1">
    <location>
        <begin position="173"/>
        <end position="197"/>
    </location>
</feature>
<keyword evidence="1" id="KW-0812">Transmembrane</keyword>
<feature type="transmembrane region" description="Helical" evidence="1">
    <location>
        <begin position="148"/>
        <end position="167"/>
    </location>
</feature>
<keyword evidence="1" id="KW-0472">Membrane</keyword>
<evidence type="ECO:0000259" key="2">
    <source>
        <dbReference type="PROSITE" id="PS50887"/>
    </source>
</evidence>
<dbReference type="CDD" id="cd01949">
    <property type="entry name" value="GGDEF"/>
    <property type="match status" value="1"/>
</dbReference>
<reference evidence="3 4" key="1">
    <citation type="submission" date="2022-06" db="EMBL/GenBank/DDBJ databases">
        <title>Genomic Encyclopedia of Archaeal and Bacterial Type Strains, Phase II (KMG-II): from individual species to whole genera.</title>
        <authorList>
            <person name="Goeker M."/>
        </authorList>
    </citation>
    <scope>NUCLEOTIDE SEQUENCE [LARGE SCALE GENOMIC DNA]</scope>
    <source>
        <strain evidence="3 4">DSM 45037</strain>
    </source>
</reference>
<proteinExistence type="predicted"/>
<dbReference type="InterPro" id="IPR043128">
    <property type="entry name" value="Rev_trsase/Diguanyl_cyclase"/>
</dbReference>
<sequence length="364" mass="39113">MADSVAELLRRWWTREFEHGWAFQHMRSSGLLRSQQIVVGIGCLLFGLSGVLSLPMVNPWVRDGAGAWVVLVAIAVSSCVLALFWWTHPRPRLVVSGVFIAYADAAVVTVMAMYRDAYQSMPGLVLLTAVSVYTVMHHGARAVMAQTVATLCATVAWASWVVIQGGVPVVDVVIRSLMIVPVTVCIPLLLVPLVATLRRDANGSFRDDMTGLHNRRGMQIHAGELIDRGAAFSLLLIDIDRFKVINDRYGHAAGDNALVVVAGVMRRIALPDAVVARIGGDEFAIVLEGDHPMAARLAEGLHHAIAAEGITGSVPRMTVSIGIATVPPDLHGDALFVDLDQVLVRADRAMYAAKHDGGARTVGA</sequence>
<protein>
    <submittedName>
        <fullName evidence="3">Diguanylate cyclase (GGDEF) domain-containing protein</fullName>
    </submittedName>
</protein>